<reference evidence="2 3" key="1">
    <citation type="submission" date="2015-11" db="EMBL/GenBank/DDBJ databases">
        <title>Complete genome sequencing of a biphenyl-degrading bacterium, Pseudomonas putida KF715 (=NBRC110667).</title>
        <authorList>
            <person name="Suenaga H."/>
            <person name="Fujihara N."/>
            <person name="Watanabe T."/>
            <person name="Hirose J."/>
            <person name="Kimura N."/>
            <person name="Yamazoe A."/>
            <person name="Hosoyama A."/>
            <person name="Shimodaira J."/>
            <person name="Furukawa K."/>
        </authorList>
    </citation>
    <scope>NUCLEOTIDE SEQUENCE [LARGE SCALE GENOMIC DNA]</scope>
    <source>
        <strain evidence="2 3">KF715</strain>
        <plasmid evidence="3">Plasmid pkf715a dna</plasmid>
    </source>
</reference>
<organism evidence="2 3">
    <name type="scientific">Pseudomonas putida</name>
    <name type="common">Arthrobacter siderocapsulatus</name>
    <dbReference type="NCBI Taxonomy" id="303"/>
    <lineage>
        <taxon>Bacteria</taxon>
        <taxon>Pseudomonadati</taxon>
        <taxon>Pseudomonadota</taxon>
        <taxon>Gammaproteobacteria</taxon>
        <taxon>Pseudomonadales</taxon>
        <taxon>Pseudomonadaceae</taxon>
        <taxon>Pseudomonas</taxon>
    </lineage>
</organism>
<keyword evidence="2" id="KW-0614">Plasmid</keyword>
<accession>A0A1L7NMS1</accession>
<evidence type="ECO:0000313" key="3">
    <source>
        <dbReference type="Proteomes" id="UP000218731"/>
    </source>
</evidence>
<evidence type="ECO:0000259" key="1">
    <source>
        <dbReference type="Pfam" id="PF06054"/>
    </source>
</evidence>
<name>A0A1L7NMS1_PSEPU</name>
<dbReference type="Pfam" id="PF06054">
    <property type="entry name" value="CoiA_nuc"/>
    <property type="match status" value="1"/>
</dbReference>
<feature type="domain" description="Competence protein CoiA nuclease-like" evidence="1">
    <location>
        <begin position="73"/>
        <end position="179"/>
    </location>
</feature>
<dbReference type="InterPro" id="IPR010330">
    <property type="entry name" value="CoiA_nuc"/>
</dbReference>
<dbReference type="Proteomes" id="UP000218731">
    <property type="component" value="Plasmid pKF715A"/>
</dbReference>
<dbReference type="EMBL" id="AP015030">
    <property type="protein sequence ID" value="BAW26770.1"/>
    <property type="molecule type" value="Genomic_DNA"/>
</dbReference>
<evidence type="ECO:0000313" key="2">
    <source>
        <dbReference type="EMBL" id="BAW26770.1"/>
    </source>
</evidence>
<dbReference type="AlphaFoldDB" id="A0A1L7NMS1"/>
<proteinExistence type="predicted"/>
<gene>
    <name evidence="2" type="ORF">KF715C_pA2650</name>
</gene>
<sequence length="392" mass="42799">MGCTAIVDGKRVVAAFLPDEEWRKVVKRSKLREVLMPDTKLPAVAKTVRWRGGITRFFAHFPGEAPEGYAAYESAEHAARKLAVYARLLDLGFTVELEAGMDDWRADVLVGPSAFGSALAIEIQLTRQSAQATYERTAQRSASGVPTLWLFGKNASTGHLGADLTATNPVFVTKDEDHAADIAQAVCSGSAFYDDLSQFAQTPARPIGVKVACKCGVDWLRPIGVVLLPNRIRGDLKPIYASVSVTSAKKRGRTLSLTEADAYFRRYMKVFWKAAETYGIALGDPLLATKVSSIDGSLFKREFACPQCRRRVYTKGVTGVALPIRGAELLRCPLPIAAHVDARPSLNIGPAWFLSRPEPKQEPVMSSTEWKDQFIVRARACMITLPPIGGMG</sequence>
<dbReference type="RefSeq" id="WP_045632741.1">
    <property type="nucleotide sequence ID" value="NZ_AP015030.1"/>
</dbReference>
<geneLocation type="plasmid" evidence="3">
    <name>pkf715a dna</name>
</geneLocation>
<protein>
    <submittedName>
        <fullName evidence="2">Competence CoiA family protein</fullName>
    </submittedName>
</protein>